<dbReference type="RefSeq" id="XP_005828533.1">
    <property type="nucleotide sequence ID" value="XM_005828476.1"/>
</dbReference>
<dbReference type="Pfam" id="PF17820">
    <property type="entry name" value="PDZ_6"/>
    <property type="match status" value="1"/>
</dbReference>
<accession>L1IZ54</accession>
<gene>
    <name evidence="2" type="ORF">GUITHDRAFT_112266</name>
</gene>
<reference evidence="3" key="3">
    <citation type="submission" date="2016-03" db="UniProtKB">
        <authorList>
            <consortium name="EnsemblProtists"/>
        </authorList>
    </citation>
    <scope>IDENTIFICATION</scope>
</reference>
<protein>
    <recommendedName>
        <fullName evidence="1">PDZ domain-containing protein</fullName>
    </recommendedName>
</protein>
<name>L1IZ54_GUITC</name>
<dbReference type="Proteomes" id="UP000011087">
    <property type="component" value="Unassembled WGS sequence"/>
</dbReference>
<keyword evidence="4" id="KW-1185">Reference proteome</keyword>
<sequence length="281" mass="31512">MLQRQDSFADVSDSASDYKLDVRISDWLDENELSEFKDTFNKEQVILQQLAGKHADRELAEMGMKNLKDRMKTISFARKALEADTSSQGVVDDALSEIIDELWNDCAESNGDSDVSSMQHESRKVKSITQYLFNEKRFVENSAEVSQRGPKEDQILNRLKFLEESLQALQHGNQVQTSEMLRVPKLDKHLSNSAGIGIRIDADENGIYKIIGMKAGGPADRAFPALQNGDAILSIDDQPIAGKSKQELFDLFKGLPGSQVSLEVRKDGKDAQEFTIRLTRE</sequence>
<evidence type="ECO:0000313" key="3">
    <source>
        <dbReference type="EnsemblProtists" id="EKX41553"/>
    </source>
</evidence>
<dbReference type="InterPro" id="IPR036034">
    <property type="entry name" value="PDZ_sf"/>
</dbReference>
<reference evidence="4" key="2">
    <citation type="submission" date="2012-11" db="EMBL/GenBank/DDBJ databases">
        <authorList>
            <person name="Kuo A."/>
            <person name="Curtis B.A."/>
            <person name="Tanifuji G."/>
            <person name="Burki F."/>
            <person name="Gruber A."/>
            <person name="Irimia M."/>
            <person name="Maruyama S."/>
            <person name="Arias M.C."/>
            <person name="Ball S.G."/>
            <person name="Gile G.H."/>
            <person name="Hirakawa Y."/>
            <person name="Hopkins J.F."/>
            <person name="Rensing S.A."/>
            <person name="Schmutz J."/>
            <person name="Symeonidi A."/>
            <person name="Elias M."/>
            <person name="Eveleigh R.J."/>
            <person name="Herman E.K."/>
            <person name="Klute M.J."/>
            <person name="Nakayama T."/>
            <person name="Obornik M."/>
            <person name="Reyes-Prieto A."/>
            <person name="Armbrust E.V."/>
            <person name="Aves S.J."/>
            <person name="Beiko R.G."/>
            <person name="Coutinho P."/>
            <person name="Dacks J.B."/>
            <person name="Durnford D.G."/>
            <person name="Fast N.M."/>
            <person name="Green B.R."/>
            <person name="Grisdale C."/>
            <person name="Hempe F."/>
            <person name="Henrissat B."/>
            <person name="Hoppner M.P."/>
            <person name="Ishida K.-I."/>
            <person name="Kim E."/>
            <person name="Koreny L."/>
            <person name="Kroth P.G."/>
            <person name="Liu Y."/>
            <person name="Malik S.-B."/>
            <person name="Maier U.G."/>
            <person name="McRose D."/>
            <person name="Mock T."/>
            <person name="Neilson J.A."/>
            <person name="Onodera N.T."/>
            <person name="Poole A.M."/>
            <person name="Pritham E.J."/>
            <person name="Richards T.A."/>
            <person name="Rocap G."/>
            <person name="Roy S.W."/>
            <person name="Sarai C."/>
            <person name="Schaack S."/>
            <person name="Shirato S."/>
            <person name="Slamovits C.H."/>
            <person name="Spencer D.F."/>
            <person name="Suzuki S."/>
            <person name="Worden A.Z."/>
            <person name="Zauner S."/>
            <person name="Barry K."/>
            <person name="Bell C."/>
            <person name="Bharti A.K."/>
            <person name="Crow J.A."/>
            <person name="Grimwood J."/>
            <person name="Kramer R."/>
            <person name="Lindquist E."/>
            <person name="Lucas S."/>
            <person name="Salamov A."/>
            <person name="McFadden G.I."/>
            <person name="Lane C.E."/>
            <person name="Keeling P.J."/>
            <person name="Gray M.W."/>
            <person name="Grigoriev I.V."/>
            <person name="Archibald J.M."/>
        </authorList>
    </citation>
    <scope>NUCLEOTIDE SEQUENCE</scope>
    <source>
        <strain evidence="4">CCMP2712</strain>
    </source>
</reference>
<dbReference type="SUPFAM" id="SSF50156">
    <property type="entry name" value="PDZ domain-like"/>
    <property type="match status" value="1"/>
</dbReference>
<dbReference type="EMBL" id="JH993022">
    <property type="protein sequence ID" value="EKX41553.1"/>
    <property type="molecule type" value="Genomic_DNA"/>
</dbReference>
<dbReference type="KEGG" id="gtt:GUITHDRAFT_112266"/>
<organism evidence="2">
    <name type="scientific">Guillardia theta (strain CCMP2712)</name>
    <name type="common">Cryptophyte</name>
    <dbReference type="NCBI Taxonomy" id="905079"/>
    <lineage>
        <taxon>Eukaryota</taxon>
        <taxon>Cryptophyceae</taxon>
        <taxon>Pyrenomonadales</taxon>
        <taxon>Geminigeraceae</taxon>
        <taxon>Guillardia</taxon>
    </lineage>
</organism>
<dbReference type="PaxDb" id="55529-EKX41553"/>
<dbReference type="HOGENOM" id="CLU_991920_0_0_1"/>
<dbReference type="AlphaFoldDB" id="L1IZ54"/>
<dbReference type="InterPro" id="IPR001478">
    <property type="entry name" value="PDZ"/>
</dbReference>
<evidence type="ECO:0000313" key="2">
    <source>
        <dbReference type="EMBL" id="EKX41553.1"/>
    </source>
</evidence>
<dbReference type="CDD" id="cd06782">
    <property type="entry name" value="cpPDZ_CPP-like"/>
    <property type="match status" value="1"/>
</dbReference>
<dbReference type="Gene3D" id="2.30.42.10">
    <property type="match status" value="1"/>
</dbReference>
<evidence type="ECO:0000259" key="1">
    <source>
        <dbReference type="PROSITE" id="PS50106"/>
    </source>
</evidence>
<dbReference type="InterPro" id="IPR041489">
    <property type="entry name" value="PDZ_6"/>
</dbReference>
<dbReference type="SMART" id="SM00228">
    <property type="entry name" value="PDZ"/>
    <property type="match status" value="1"/>
</dbReference>
<dbReference type="PROSITE" id="PS50106">
    <property type="entry name" value="PDZ"/>
    <property type="match status" value="1"/>
</dbReference>
<dbReference type="EnsemblProtists" id="EKX41553">
    <property type="protein sequence ID" value="EKX41553"/>
    <property type="gene ID" value="GUITHDRAFT_112266"/>
</dbReference>
<feature type="domain" description="PDZ" evidence="1">
    <location>
        <begin position="180"/>
        <end position="253"/>
    </location>
</feature>
<evidence type="ECO:0000313" key="4">
    <source>
        <dbReference type="Proteomes" id="UP000011087"/>
    </source>
</evidence>
<reference evidence="2 4" key="1">
    <citation type="journal article" date="2012" name="Nature">
        <title>Algal genomes reveal evolutionary mosaicism and the fate of nucleomorphs.</title>
        <authorList>
            <consortium name="DOE Joint Genome Institute"/>
            <person name="Curtis B.A."/>
            <person name="Tanifuji G."/>
            <person name="Burki F."/>
            <person name="Gruber A."/>
            <person name="Irimia M."/>
            <person name="Maruyama S."/>
            <person name="Arias M.C."/>
            <person name="Ball S.G."/>
            <person name="Gile G.H."/>
            <person name="Hirakawa Y."/>
            <person name="Hopkins J.F."/>
            <person name="Kuo A."/>
            <person name="Rensing S.A."/>
            <person name="Schmutz J."/>
            <person name="Symeonidi A."/>
            <person name="Elias M."/>
            <person name="Eveleigh R.J."/>
            <person name="Herman E.K."/>
            <person name="Klute M.J."/>
            <person name="Nakayama T."/>
            <person name="Obornik M."/>
            <person name="Reyes-Prieto A."/>
            <person name="Armbrust E.V."/>
            <person name="Aves S.J."/>
            <person name="Beiko R.G."/>
            <person name="Coutinho P."/>
            <person name="Dacks J.B."/>
            <person name="Durnford D.G."/>
            <person name="Fast N.M."/>
            <person name="Green B.R."/>
            <person name="Grisdale C.J."/>
            <person name="Hempel F."/>
            <person name="Henrissat B."/>
            <person name="Hoppner M.P."/>
            <person name="Ishida K."/>
            <person name="Kim E."/>
            <person name="Koreny L."/>
            <person name="Kroth P.G."/>
            <person name="Liu Y."/>
            <person name="Malik S.B."/>
            <person name="Maier U.G."/>
            <person name="McRose D."/>
            <person name="Mock T."/>
            <person name="Neilson J.A."/>
            <person name="Onodera N.T."/>
            <person name="Poole A.M."/>
            <person name="Pritham E.J."/>
            <person name="Richards T.A."/>
            <person name="Rocap G."/>
            <person name="Roy S.W."/>
            <person name="Sarai C."/>
            <person name="Schaack S."/>
            <person name="Shirato S."/>
            <person name="Slamovits C.H."/>
            <person name="Spencer D.F."/>
            <person name="Suzuki S."/>
            <person name="Worden A.Z."/>
            <person name="Zauner S."/>
            <person name="Barry K."/>
            <person name="Bell C."/>
            <person name="Bharti A.K."/>
            <person name="Crow J.A."/>
            <person name="Grimwood J."/>
            <person name="Kramer R."/>
            <person name="Lindquist E."/>
            <person name="Lucas S."/>
            <person name="Salamov A."/>
            <person name="McFadden G.I."/>
            <person name="Lane C.E."/>
            <person name="Keeling P.J."/>
            <person name="Gray M.W."/>
            <person name="Grigoriev I.V."/>
            <person name="Archibald J.M."/>
        </authorList>
    </citation>
    <scope>NUCLEOTIDE SEQUENCE</scope>
    <source>
        <strain evidence="2 4">CCMP2712</strain>
    </source>
</reference>
<dbReference type="GeneID" id="17298301"/>
<proteinExistence type="predicted"/>